<gene>
    <name evidence="1" type="ORF">Syun_019538</name>
</gene>
<dbReference type="AlphaFoldDB" id="A0AAP0IWP2"/>
<proteinExistence type="predicted"/>
<reference evidence="1 2" key="1">
    <citation type="submission" date="2024-01" db="EMBL/GenBank/DDBJ databases">
        <title>Genome assemblies of Stephania.</title>
        <authorList>
            <person name="Yang L."/>
        </authorList>
    </citation>
    <scope>NUCLEOTIDE SEQUENCE [LARGE SCALE GENOMIC DNA]</scope>
    <source>
        <strain evidence="1">YNDBR</strain>
        <tissue evidence="1">Leaf</tissue>
    </source>
</reference>
<sequence length="236" mass="26827">MYMDCVMIMNFFPVNLDWMRIGAFFFDSNVAVLTDQLSLPIKVPQGVTVETMLRSSGFCILNNIKRGIWIAGISLIISLSSSKLNCRFAFGQFLTLLCFSDLQLVRCPVCNLDTCEGTMQTLDARHVELFLCEEFRNGTWEYKEIACHDIKKHTEGATGGIFDLKHIRDRCTSDILNIKLWSSKPNDWQPKARISLHAVAVNTNLQKNEGLHVKFQVMRDETSGDVVSIRISQQLL</sequence>
<evidence type="ECO:0000313" key="2">
    <source>
        <dbReference type="Proteomes" id="UP001420932"/>
    </source>
</evidence>
<dbReference type="Proteomes" id="UP001420932">
    <property type="component" value="Unassembled WGS sequence"/>
</dbReference>
<evidence type="ECO:0000313" key="1">
    <source>
        <dbReference type="EMBL" id="KAK9121921.1"/>
    </source>
</evidence>
<comment type="caution">
    <text evidence="1">The sequence shown here is derived from an EMBL/GenBank/DDBJ whole genome shotgun (WGS) entry which is preliminary data.</text>
</comment>
<keyword evidence="2" id="KW-1185">Reference proteome</keyword>
<accession>A0AAP0IWP2</accession>
<dbReference type="PANTHER" id="PTHR47149">
    <property type="entry name" value="F-BOX PROTEIN RMF"/>
    <property type="match status" value="1"/>
</dbReference>
<dbReference type="GO" id="GO:0005634">
    <property type="term" value="C:nucleus"/>
    <property type="evidence" value="ECO:0007669"/>
    <property type="project" value="TreeGrafter"/>
</dbReference>
<dbReference type="PANTHER" id="PTHR47149:SF1">
    <property type="entry name" value="F-BOX PROTEIN RMF"/>
    <property type="match status" value="1"/>
</dbReference>
<dbReference type="GO" id="GO:0061458">
    <property type="term" value="P:reproductive system development"/>
    <property type="evidence" value="ECO:0007669"/>
    <property type="project" value="TreeGrafter"/>
</dbReference>
<protein>
    <submittedName>
        <fullName evidence="1">Uncharacterized protein</fullName>
    </submittedName>
</protein>
<organism evidence="1 2">
    <name type="scientific">Stephania yunnanensis</name>
    <dbReference type="NCBI Taxonomy" id="152371"/>
    <lineage>
        <taxon>Eukaryota</taxon>
        <taxon>Viridiplantae</taxon>
        <taxon>Streptophyta</taxon>
        <taxon>Embryophyta</taxon>
        <taxon>Tracheophyta</taxon>
        <taxon>Spermatophyta</taxon>
        <taxon>Magnoliopsida</taxon>
        <taxon>Ranunculales</taxon>
        <taxon>Menispermaceae</taxon>
        <taxon>Menispermoideae</taxon>
        <taxon>Cissampelideae</taxon>
        <taxon>Stephania</taxon>
    </lineage>
</organism>
<dbReference type="EMBL" id="JBBNAF010000008">
    <property type="protein sequence ID" value="KAK9121921.1"/>
    <property type="molecule type" value="Genomic_DNA"/>
</dbReference>
<name>A0AAP0IWP2_9MAGN</name>